<evidence type="ECO:0000259" key="8">
    <source>
        <dbReference type="Pfam" id="PF02397"/>
    </source>
</evidence>
<dbReference type="PANTHER" id="PTHR30576">
    <property type="entry name" value="COLANIC BIOSYNTHESIS UDP-GLUCOSE LIPID CARRIER TRANSFERASE"/>
    <property type="match status" value="1"/>
</dbReference>
<dbReference type="Proteomes" id="UP000791080">
    <property type="component" value="Unassembled WGS sequence"/>
</dbReference>
<sequence length="459" mass="49711">MLADQLITVAVALGAALVLGGGPSEVAPAVAFTLAGVTWVTVTLAMVGCRVWEPRVLGQGAEEYRRLGRVLLTTMVFLALAAMALDTPALRPWIFGVVPVLAGGLIPARYLLRQALHRRRRRGECLLPVLAAGGAGALADLIDRTRREPHYGWRVEAVCLSTAPTAPLDGCVGEVGGVPVVGTVEDVAARVERGGYRVVALAPDPYWTPARVQRLAWQLEDSTAEMVVAPMLLEVTGPRLHVAPVFGLPLLRVSAPCLTGARRVVKNLVDCLLAAVLLVLTLPLLLVIALLVVVDSGGPVLYRQRRVGRHGRMFTMLKFRSMVVRADDQRAALVAANRGAGPLFKMRSDPRVTRLGAVLRRYSLDELPQLVNVLTGSMSLVGPRPPLPEEVACYDAAAHRRLMVKPGLTGLWQISGRSDLSWEESVRLDLRYVENWSLALDFVILWKTGWAVVRGQGAY</sequence>
<feature type="transmembrane region" description="Helical" evidence="7">
    <location>
        <begin position="93"/>
        <end position="112"/>
    </location>
</feature>
<dbReference type="RefSeq" id="WP_026419647.1">
    <property type="nucleotide sequence ID" value="NZ_AUBJ02000001.1"/>
</dbReference>
<evidence type="ECO:0000313" key="9">
    <source>
        <dbReference type="EMBL" id="MCP2333258.1"/>
    </source>
</evidence>
<organism evidence="9 10">
    <name type="scientific">Actinoalloteichus caeruleus DSM 43889</name>
    <dbReference type="NCBI Taxonomy" id="1120930"/>
    <lineage>
        <taxon>Bacteria</taxon>
        <taxon>Bacillati</taxon>
        <taxon>Actinomycetota</taxon>
        <taxon>Actinomycetes</taxon>
        <taxon>Pseudonocardiales</taxon>
        <taxon>Pseudonocardiaceae</taxon>
        <taxon>Actinoalloteichus</taxon>
        <taxon>Actinoalloteichus cyanogriseus</taxon>
    </lineage>
</organism>
<comment type="caution">
    <text evidence="9">The sequence shown here is derived from an EMBL/GenBank/DDBJ whole genome shotgun (WGS) entry which is preliminary data.</text>
</comment>
<protein>
    <submittedName>
        <fullName evidence="9">Exopolysaccharide biosynthesis polyprenyl glycosylphosphotransferase</fullName>
    </submittedName>
</protein>
<dbReference type="Pfam" id="PF02397">
    <property type="entry name" value="Bac_transf"/>
    <property type="match status" value="1"/>
</dbReference>
<keyword evidence="10" id="KW-1185">Reference proteome</keyword>
<evidence type="ECO:0000256" key="5">
    <source>
        <dbReference type="ARBA" id="ARBA00022989"/>
    </source>
</evidence>
<proteinExistence type="inferred from homology"/>
<feature type="transmembrane region" description="Helical" evidence="7">
    <location>
        <begin position="272"/>
        <end position="294"/>
    </location>
</feature>
<feature type="transmembrane region" description="Helical" evidence="7">
    <location>
        <begin position="70"/>
        <end position="87"/>
    </location>
</feature>
<reference evidence="9 10" key="1">
    <citation type="submission" date="2013-07" db="EMBL/GenBank/DDBJ databases">
        <authorList>
            <consortium name="DOE Joint Genome Institute"/>
            <person name="Reeve W."/>
            <person name="Huntemann M."/>
            <person name="Han J."/>
            <person name="Chen A."/>
            <person name="Kyrpides N."/>
            <person name="Mavromatis K."/>
            <person name="Markowitz V."/>
            <person name="Palaniappan K."/>
            <person name="Ivanova N."/>
            <person name="Schaumberg A."/>
            <person name="Pati A."/>
            <person name="Liolios K."/>
            <person name="Nordberg H.P."/>
            <person name="Cantor M.N."/>
            <person name="Hua S.X."/>
            <person name="Woyke T."/>
        </authorList>
    </citation>
    <scope>NUCLEOTIDE SEQUENCE [LARGE SCALE GENOMIC DNA]</scope>
    <source>
        <strain evidence="9 10">DSM 43889</strain>
    </source>
</reference>
<comment type="subcellular location">
    <subcellularLocation>
        <location evidence="1">Membrane</location>
        <topology evidence="1">Multi-pass membrane protein</topology>
    </subcellularLocation>
</comment>
<keyword evidence="5 7" id="KW-1133">Transmembrane helix</keyword>
<evidence type="ECO:0000313" key="10">
    <source>
        <dbReference type="Proteomes" id="UP000791080"/>
    </source>
</evidence>
<evidence type="ECO:0000256" key="4">
    <source>
        <dbReference type="ARBA" id="ARBA00022692"/>
    </source>
</evidence>
<feature type="transmembrane region" description="Helical" evidence="7">
    <location>
        <begin position="30"/>
        <end position="49"/>
    </location>
</feature>
<dbReference type="PANTHER" id="PTHR30576:SF10">
    <property type="entry name" value="SLL5057 PROTEIN"/>
    <property type="match status" value="1"/>
</dbReference>
<reference evidence="9 10" key="2">
    <citation type="submission" date="2022-06" db="EMBL/GenBank/DDBJ databases">
        <title>Genomic Encyclopedia of Type Strains, Phase I: the one thousand microbial genomes (KMG-I) project.</title>
        <authorList>
            <person name="Kyrpides N."/>
        </authorList>
    </citation>
    <scope>NUCLEOTIDE SEQUENCE [LARGE SCALE GENOMIC DNA]</scope>
    <source>
        <strain evidence="9 10">DSM 43889</strain>
    </source>
</reference>
<evidence type="ECO:0000256" key="3">
    <source>
        <dbReference type="ARBA" id="ARBA00022679"/>
    </source>
</evidence>
<evidence type="ECO:0000256" key="6">
    <source>
        <dbReference type="ARBA" id="ARBA00023136"/>
    </source>
</evidence>
<gene>
    <name evidence="9" type="ORF">G443_003528</name>
</gene>
<name>A0ABT1JL71_ACTCY</name>
<comment type="similarity">
    <text evidence="2">Belongs to the bacterial sugar transferase family.</text>
</comment>
<accession>A0ABT1JL71</accession>
<dbReference type="NCBIfam" id="TIGR03025">
    <property type="entry name" value="EPS_sugtrans"/>
    <property type="match status" value="1"/>
</dbReference>
<evidence type="ECO:0000256" key="7">
    <source>
        <dbReference type="SAM" id="Phobius"/>
    </source>
</evidence>
<evidence type="ECO:0000256" key="2">
    <source>
        <dbReference type="ARBA" id="ARBA00006464"/>
    </source>
</evidence>
<keyword evidence="6 7" id="KW-0472">Membrane</keyword>
<dbReference type="InterPro" id="IPR003362">
    <property type="entry name" value="Bact_transf"/>
</dbReference>
<evidence type="ECO:0000256" key="1">
    <source>
        <dbReference type="ARBA" id="ARBA00004141"/>
    </source>
</evidence>
<dbReference type="EMBL" id="AUBJ02000001">
    <property type="protein sequence ID" value="MCP2333258.1"/>
    <property type="molecule type" value="Genomic_DNA"/>
</dbReference>
<dbReference type="InterPro" id="IPR017475">
    <property type="entry name" value="EPS_sugar_tfrase"/>
</dbReference>
<keyword evidence="4 7" id="KW-0812">Transmembrane</keyword>
<feature type="domain" description="Bacterial sugar transferase" evidence="8">
    <location>
        <begin position="266"/>
        <end position="453"/>
    </location>
</feature>
<keyword evidence="3" id="KW-0808">Transferase</keyword>